<sequence>MKEDGSRRKNAHRAVGFCYNSRYKIYNCRNPKSSDLSNYRNKAASLTMDNSCGWAGYFMLVMELRKKILTFRDIIDLPPCNGSDPINELMIATLEDLHKLYPKIVPSIPVSEMNETSMHQGLVHLYNALKSIEDSSENHKWLAKFRYDNDGNAGKIGLEQFGERVLVKLNYMIKVSREMLDVMDEEDHMNDENSQATTFGDILSESFSDNKTSYCHSPVTPISVLPEVAHVSIKAAEFAWVSSYPPSLLWPLRIQAMAKLKPNDVKHLSFNIFPLVSAQGSSPVSLMNKTVDGPNPVIREAKNNYEGFPMTASGDRSGPSSKPKLPPVPSLMPAAREPTLVSPSRPMLPPYESPPPPPMLPPNVAAAPLPPPMLPSKGLVPSPPPLMPLTKGAAPPPPPPLAVAKALRAKKANTKLKRSTHMGNMYRILKGKVEGSSLDGKSSNVRKSQTKGSEGGKQGMADALAEMTKRSAYFQQIEEDVHKHEKSIVEMKTAINSFQTKEMTELLEFHKCVDLQLEHLTDETQVRARFKGFPTKKLETLWTAATLYSRLNSIVANLESWKIVAPLGQLLDRVESYFNKIKAEVDALERIKGEESKKFQNQNIHFDFNILVRIKELMVDVSSNCMELALKERREAKAATNVEIGSNTERSKTCAAVLWRAFQLAFRVYMFAGGQDDRADLLMK</sequence>
<dbReference type="OMA" id="DENKEFG"/>
<gene>
    <name evidence="3" type="ORF">HHK36_001915</name>
</gene>
<proteinExistence type="predicted"/>
<comment type="caution">
    <text evidence="3">The sequence shown here is derived from an EMBL/GenBank/DDBJ whole genome shotgun (WGS) entry which is preliminary data.</text>
</comment>
<dbReference type="AlphaFoldDB" id="A0A834ZUI0"/>
<evidence type="ECO:0008006" key="5">
    <source>
        <dbReference type="Google" id="ProtNLM"/>
    </source>
</evidence>
<dbReference type="PANTHER" id="PTHR31342">
    <property type="entry name" value="PROTEIN CHUP1, CHLOROPLASTIC"/>
    <property type="match status" value="1"/>
</dbReference>
<dbReference type="Proteomes" id="UP000655225">
    <property type="component" value="Unassembled WGS sequence"/>
</dbReference>
<protein>
    <recommendedName>
        <fullName evidence="5">Hydroxyproline-rich glycoprotein</fullName>
    </recommendedName>
</protein>
<organism evidence="3 4">
    <name type="scientific">Tetracentron sinense</name>
    <name type="common">Spur-leaf</name>
    <dbReference type="NCBI Taxonomy" id="13715"/>
    <lineage>
        <taxon>Eukaryota</taxon>
        <taxon>Viridiplantae</taxon>
        <taxon>Streptophyta</taxon>
        <taxon>Embryophyta</taxon>
        <taxon>Tracheophyta</taxon>
        <taxon>Spermatophyta</taxon>
        <taxon>Magnoliopsida</taxon>
        <taxon>Trochodendrales</taxon>
        <taxon>Trochodendraceae</taxon>
        <taxon>Tetracentron</taxon>
    </lineage>
</organism>
<evidence type="ECO:0000313" key="4">
    <source>
        <dbReference type="Proteomes" id="UP000655225"/>
    </source>
</evidence>
<evidence type="ECO:0000256" key="1">
    <source>
        <dbReference type="ARBA" id="ARBA00023054"/>
    </source>
</evidence>
<keyword evidence="1" id="KW-0175">Coiled coil</keyword>
<feature type="compositionally biased region" description="Pro residues" evidence="2">
    <location>
        <begin position="346"/>
        <end position="355"/>
    </location>
</feature>
<feature type="region of interest" description="Disordered" evidence="2">
    <location>
        <begin position="307"/>
        <end position="355"/>
    </location>
</feature>
<name>A0A834ZUI0_TETSI</name>
<keyword evidence="4" id="KW-1185">Reference proteome</keyword>
<dbReference type="OrthoDB" id="2020598at2759"/>
<feature type="region of interest" description="Disordered" evidence="2">
    <location>
        <begin position="433"/>
        <end position="458"/>
    </location>
</feature>
<evidence type="ECO:0000313" key="3">
    <source>
        <dbReference type="EMBL" id="KAF8413919.1"/>
    </source>
</evidence>
<dbReference type="EMBL" id="JABCRI010000001">
    <property type="protein sequence ID" value="KAF8413919.1"/>
    <property type="molecule type" value="Genomic_DNA"/>
</dbReference>
<accession>A0A834ZUI0</accession>
<reference evidence="3 4" key="1">
    <citation type="submission" date="2020-04" db="EMBL/GenBank/DDBJ databases">
        <title>Plant Genome Project.</title>
        <authorList>
            <person name="Zhang R.-G."/>
        </authorList>
    </citation>
    <scope>NUCLEOTIDE SEQUENCE [LARGE SCALE GENOMIC DNA]</scope>
    <source>
        <strain evidence="3">YNK0</strain>
        <tissue evidence="3">Leaf</tissue>
    </source>
</reference>
<feature type="compositionally biased region" description="Polar residues" evidence="2">
    <location>
        <begin position="439"/>
        <end position="452"/>
    </location>
</feature>
<evidence type="ECO:0000256" key="2">
    <source>
        <dbReference type="SAM" id="MobiDB-lite"/>
    </source>
</evidence>
<dbReference type="PANTHER" id="PTHR31342:SF16">
    <property type="entry name" value="TALIN_MIDDLE DOMAIN-CONTAINING PROTEIN"/>
    <property type="match status" value="1"/>
</dbReference>
<dbReference type="InterPro" id="IPR040265">
    <property type="entry name" value="CHUP1/IPGA1-like"/>
</dbReference>